<evidence type="ECO:0000256" key="1">
    <source>
        <dbReference type="SAM" id="MobiDB-lite"/>
    </source>
</evidence>
<feature type="region of interest" description="Disordered" evidence="1">
    <location>
        <begin position="153"/>
        <end position="173"/>
    </location>
</feature>
<protein>
    <submittedName>
        <fullName evidence="2">Uncharacterized protein</fullName>
    </submittedName>
</protein>
<dbReference type="Proteomes" id="UP001501195">
    <property type="component" value="Unassembled WGS sequence"/>
</dbReference>
<comment type="caution">
    <text evidence="2">The sequence shown here is derived from an EMBL/GenBank/DDBJ whole genome shotgun (WGS) entry which is preliminary data.</text>
</comment>
<reference evidence="3" key="1">
    <citation type="journal article" date="2019" name="Int. J. Syst. Evol. Microbiol.">
        <title>The Global Catalogue of Microorganisms (GCM) 10K type strain sequencing project: providing services to taxonomists for standard genome sequencing and annotation.</title>
        <authorList>
            <consortium name="The Broad Institute Genomics Platform"/>
            <consortium name="The Broad Institute Genome Sequencing Center for Infectious Disease"/>
            <person name="Wu L."/>
            <person name="Ma J."/>
        </authorList>
    </citation>
    <scope>NUCLEOTIDE SEQUENCE [LARGE SCALE GENOMIC DNA]</scope>
    <source>
        <strain evidence="3">JCM 18126</strain>
    </source>
</reference>
<gene>
    <name evidence="2" type="ORF">GCM10023225_21930</name>
</gene>
<organism evidence="2 3">
    <name type="scientific">Kineococcus glutinatus</name>
    <dbReference type="NCBI Taxonomy" id="1070872"/>
    <lineage>
        <taxon>Bacteria</taxon>
        <taxon>Bacillati</taxon>
        <taxon>Actinomycetota</taxon>
        <taxon>Actinomycetes</taxon>
        <taxon>Kineosporiales</taxon>
        <taxon>Kineosporiaceae</taxon>
        <taxon>Kineococcus</taxon>
    </lineage>
</organism>
<keyword evidence="3" id="KW-1185">Reference proteome</keyword>
<dbReference type="EMBL" id="BAABIL010000322">
    <property type="protein sequence ID" value="GAA4981538.1"/>
    <property type="molecule type" value="Genomic_DNA"/>
</dbReference>
<proteinExistence type="predicted"/>
<sequence length="173" mass="19066">MPLCDTGHVPADDSDLAQVRLLGVPLRLRARATQHGEELLRELTLVQIGAQQHVADSAPQRLLDVAARLQETYGAFTVAGADALDAAEAAGREHADVTYEVPRHIAPFLAHVRVVLAEAEDYCRRGEHLLTLAPPDDVVAYRTWTFDEVERQIAGEPPTPWPRARQQAGREAR</sequence>
<name>A0ABP9HY69_9ACTN</name>
<evidence type="ECO:0000313" key="2">
    <source>
        <dbReference type="EMBL" id="GAA4981538.1"/>
    </source>
</evidence>
<accession>A0ABP9HY69</accession>
<evidence type="ECO:0000313" key="3">
    <source>
        <dbReference type="Proteomes" id="UP001501195"/>
    </source>
</evidence>